<dbReference type="Gene3D" id="1.10.510.10">
    <property type="entry name" value="Transferase(Phosphotransferase) domain 1"/>
    <property type="match status" value="1"/>
</dbReference>
<dbReference type="Proteomes" id="UP000002059">
    <property type="component" value="Partially assembled WGS sequence"/>
</dbReference>
<evidence type="ECO:0000313" key="2">
    <source>
        <dbReference type="EMBL" id="EEH33003.2"/>
    </source>
</evidence>
<protein>
    <submittedName>
        <fullName evidence="2">Uncharacterized protein</fullName>
    </submittedName>
</protein>
<dbReference type="GeneID" id="9097294"/>
<dbReference type="HOGENOM" id="CLU_2210779_0_0_1"/>
<accession>C1GZW2</accession>
<proteinExistence type="predicted"/>
<dbReference type="VEuPathDB" id="FungiDB:PAAG_04056"/>
<feature type="region of interest" description="Disordered" evidence="1">
    <location>
        <begin position="85"/>
        <end position="107"/>
    </location>
</feature>
<dbReference type="EMBL" id="KN294001">
    <property type="protein sequence ID" value="EEH33003.2"/>
    <property type="molecule type" value="Genomic_DNA"/>
</dbReference>
<organism evidence="2 3">
    <name type="scientific">Paracoccidioides lutzii (strain ATCC MYA-826 / Pb01)</name>
    <name type="common">Paracoccidioides brasiliensis</name>
    <dbReference type="NCBI Taxonomy" id="502779"/>
    <lineage>
        <taxon>Eukaryota</taxon>
        <taxon>Fungi</taxon>
        <taxon>Dikarya</taxon>
        <taxon>Ascomycota</taxon>
        <taxon>Pezizomycotina</taxon>
        <taxon>Eurotiomycetes</taxon>
        <taxon>Eurotiomycetidae</taxon>
        <taxon>Onygenales</taxon>
        <taxon>Ajellomycetaceae</taxon>
        <taxon>Paracoccidioides</taxon>
    </lineage>
</organism>
<evidence type="ECO:0000313" key="3">
    <source>
        <dbReference type="Proteomes" id="UP000002059"/>
    </source>
</evidence>
<keyword evidence="3" id="KW-1185">Reference proteome</keyword>
<sequence length="107" mass="11968">MPGQKRGRFESSSSCRNGCPAWASTQTLLATSDYASKFLDDDGDLKGGFEIPPVSLEGIEKNLQGSNKKLFLQFMQNTLHWAPAARSTEKSHDFRSTKDHIFRQETS</sequence>
<dbReference type="AlphaFoldDB" id="C1GZW2"/>
<dbReference type="RefSeq" id="XP_015699376.1">
    <property type="nucleotide sequence ID" value="XM_015845150.1"/>
</dbReference>
<feature type="compositionally biased region" description="Basic and acidic residues" evidence="1">
    <location>
        <begin position="87"/>
        <end position="107"/>
    </location>
</feature>
<gene>
    <name evidence="2" type="ORF">PAAG_04056</name>
</gene>
<reference evidence="2 3" key="1">
    <citation type="journal article" date="2011" name="PLoS Genet.">
        <title>Comparative genomic analysis of human fungal pathogens causing paracoccidioidomycosis.</title>
        <authorList>
            <person name="Desjardins C.A."/>
            <person name="Champion M.D."/>
            <person name="Holder J.W."/>
            <person name="Muszewska A."/>
            <person name="Goldberg J."/>
            <person name="Bailao A.M."/>
            <person name="Brigido M.M."/>
            <person name="Ferreira M.E."/>
            <person name="Garcia A.M."/>
            <person name="Grynberg M."/>
            <person name="Gujja S."/>
            <person name="Heiman D.I."/>
            <person name="Henn M.R."/>
            <person name="Kodira C.D."/>
            <person name="Leon-Narvaez H."/>
            <person name="Longo L.V."/>
            <person name="Ma L.J."/>
            <person name="Malavazi I."/>
            <person name="Matsuo A.L."/>
            <person name="Morais F.V."/>
            <person name="Pereira M."/>
            <person name="Rodriguez-Brito S."/>
            <person name="Sakthikumar S."/>
            <person name="Salem-Izacc S.M."/>
            <person name="Sykes S.M."/>
            <person name="Teixeira M.M."/>
            <person name="Vallejo M.C."/>
            <person name="Walter M.E."/>
            <person name="Yandava C."/>
            <person name="Young S."/>
            <person name="Zeng Q."/>
            <person name="Zucker J."/>
            <person name="Felipe M.S."/>
            <person name="Goldman G.H."/>
            <person name="Haas B.J."/>
            <person name="McEwen J.G."/>
            <person name="Nino-Vega G."/>
            <person name="Puccia R."/>
            <person name="San-Blas G."/>
            <person name="Soares C.M."/>
            <person name="Birren B.W."/>
            <person name="Cuomo C.A."/>
        </authorList>
    </citation>
    <scope>NUCLEOTIDE SEQUENCE [LARGE SCALE GENOMIC DNA]</scope>
    <source>
        <strain evidence="3">ATCC MYA-826 / Pb01</strain>
    </source>
</reference>
<dbReference type="KEGG" id="pbl:PAAG_04056"/>
<dbReference type="STRING" id="502779.C1GZW2"/>
<evidence type="ECO:0000256" key="1">
    <source>
        <dbReference type="SAM" id="MobiDB-lite"/>
    </source>
</evidence>
<dbReference type="OrthoDB" id="5979581at2759"/>
<name>C1GZW2_PARBA</name>